<dbReference type="Proteomes" id="UP000559256">
    <property type="component" value="Unassembled WGS sequence"/>
</dbReference>
<dbReference type="GO" id="GO:0051118">
    <property type="term" value="F:glucan endo-1,3-alpha-glucosidase activity"/>
    <property type="evidence" value="ECO:0007669"/>
    <property type="project" value="InterPro"/>
</dbReference>
<name>A0A8H5B962_9AGAR</name>
<dbReference type="Gene3D" id="3.20.20.80">
    <property type="entry name" value="Glycosidases"/>
    <property type="match status" value="2"/>
</dbReference>
<keyword evidence="2" id="KW-1185">Reference proteome</keyword>
<sequence>MLRVGRHRASVISARASDASSSGKLVFCHFMIGIVSDRSSSYAYDADMTRAKAAEIDAFALNIGTDGYTDQQLQYAYDSAARNNMKVFLSFDFNWYSLYGSIPQISGLINKYSSYPSQLMGDNKIFVSSFVGDGVDVNAIRRSVSSPLYFAPNFHPGEADFSQLDVAFSWQAWQTNSQNRAPSNGQLVTIDTASPWFSTHYGREVSYSKNWVFPGDLLWYNRWFEILTLKPRFVEMTTWNDYGESHYIGPLSSPHYDDGNSKWVNDMKVFNAQSPHNGWLDMAKPFIAAYKASASSPNSYIKSDQIIYWYRTTPKSLNCDSTDTVPGIPDGFNIMSDNIFIVTLLMSSGTITVQTGAMVYKFKVPSGASAFSIPFQVGAQTFTLTRNGKKVQGMSATSLKEIKNQCPCGIYNFNAYVGTVPEGTRDDLQRDGLAGFSNGLRTGCQPTPSLPASPPPTVAATATSSVGNLLCNVWCLHIYSDQAPAEKYLFPCGDQYIAISGCRTSTPLFRRLDGMHPLLPDTNCSASPWFSMHYGREVPYSKNWVFPGDLFWYNRWFEILALKPRFVEMTTWNDYGESHYIGPLSSPHYDDGNSKWVNDMPHNGWLDMAKPFIAAYKASASSPNSYIKSDQIIYWYRTTPKSLNCDSTDTVPGIPDGFNIMSDNIFIVTLLMSPGTITVQTGAMVYKFKAPSGASAFSIPFQVGAQTFTLTRNGKKVQGMSATSLKEIKNECPCGIYNFNAYVGTVPEGTRDDLQRDGLAGFSNGLRTGCQPTPSLPATLPSTVAATATSSMGLMVPSAV</sequence>
<reference evidence="1 2" key="1">
    <citation type="journal article" date="2020" name="ISME J.">
        <title>Uncovering the hidden diversity of litter-decomposition mechanisms in mushroom-forming fungi.</title>
        <authorList>
            <person name="Floudas D."/>
            <person name="Bentzer J."/>
            <person name="Ahren D."/>
            <person name="Johansson T."/>
            <person name="Persson P."/>
            <person name="Tunlid A."/>
        </authorList>
    </citation>
    <scope>NUCLEOTIDE SEQUENCE [LARGE SCALE GENOMIC DNA]</scope>
    <source>
        <strain evidence="1 2">CBS 291.85</strain>
    </source>
</reference>
<proteinExistence type="predicted"/>
<accession>A0A8H5B962</accession>
<comment type="caution">
    <text evidence="1">The sequence shown here is derived from an EMBL/GenBank/DDBJ whole genome shotgun (WGS) entry which is preliminary data.</text>
</comment>
<gene>
    <name evidence="1" type="ORF">D9758_018898</name>
</gene>
<organism evidence="1 2">
    <name type="scientific">Tetrapyrgos nigripes</name>
    <dbReference type="NCBI Taxonomy" id="182062"/>
    <lineage>
        <taxon>Eukaryota</taxon>
        <taxon>Fungi</taxon>
        <taxon>Dikarya</taxon>
        <taxon>Basidiomycota</taxon>
        <taxon>Agaricomycotina</taxon>
        <taxon>Agaricomycetes</taxon>
        <taxon>Agaricomycetidae</taxon>
        <taxon>Agaricales</taxon>
        <taxon>Marasmiineae</taxon>
        <taxon>Marasmiaceae</taxon>
        <taxon>Tetrapyrgos</taxon>
    </lineage>
</organism>
<evidence type="ECO:0008006" key="3">
    <source>
        <dbReference type="Google" id="ProtNLM"/>
    </source>
</evidence>
<protein>
    <recommendedName>
        <fullName evidence="3">Glycoside hydrolase family 71 protein</fullName>
    </recommendedName>
</protein>
<evidence type="ECO:0000313" key="2">
    <source>
        <dbReference type="Proteomes" id="UP000559256"/>
    </source>
</evidence>
<evidence type="ECO:0000313" key="1">
    <source>
        <dbReference type="EMBL" id="KAF5318203.1"/>
    </source>
</evidence>
<dbReference type="Pfam" id="PF03659">
    <property type="entry name" value="Glyco_hydro_71"/>
    <property type="match status" value="2"/>
</dbReference>
<dbReference type="OrthoDB" id="3257981at2759"/>
<dbReference type="AlphaFoldDB" id="A0A8H5B962"/>
<dbReference type="EMBL" id="JAACJM010000460">
    <property type="protein sequence ID" value="KAF5318203.1"/>
    <property type="molecule type" value="Genomic_DNA"/>
</dbReference>
<dbReference type="InterPro" id="IPR005197">
    <property type="entry name" value="Glyco_hydro_71"/>
</dbReference>
<dbReference type="CDD" id="cd11577">
    <property type="entry name" value="GH71"/>
    <property type="match status" value="1"/>
</dbReference>